<gene>
    <name evidence="1" type="ORF">SAMN06265378_102211</name>
</gene>
<sequence>MTVALHDCWRSLASRRVHIPLDMKGAAFDRSAAFGTAP</sequence>
<protein>
    <submittedName>
        <fullName evidence="1">Uncharacterized protein</fullName>
    </submittedName>
</protein>
<organism evidence="1 2">
    <name type="scientific">Paracoccus sediminis</name>
    <dbReference type="NCBI Taxonomy" id="1214787"/>
    <lineage>
        <taxon>Bacteria</taxon>
        <taxon>Pseudomonadati</taxon>
        <taxon>Pseudomonadota</taxon>
        <taxon>Alphaproteobacteria</taxon>
        <taxon>Rhodobacterales</taxon>
        <taxon>Paracoccaceae</taxon>
        <taxon>Paracoccus</taxon>
    </lineage>
</organism>
<dbReference type="EMBL" id="FZNM01000002">
    <property type="protein sequence ID" value="SNR33634.1"/>
    <property type="molecule type" value="Genomic_DNA"/>
</dbReference>
<accession>A0A238VHI8</accession>
<dbReference type="AlphaFoldDB" id="A0A238VHI8"/>
<evidence type="ECO:0000313" key="1">
    <source>
        <dbReference type="EMBL" id="SNR33634.1"/>
    </source>
</evidence>
<name>A0A238VHI8_9RHOB</name>
<proteinExistence type="predicted"/>
<reference evidence="2" key="1">
    <citation type="submission" date="2017-06" db="EMBL/GenBank/DDBJ databases">
        <authorList>
            <person name="Varghese N."/>
            <person name="Submissions S."/>
        </authorList>
    </citation>
    <scope>NUCLEOTIDE SEQUENCE [LARGE SCALE GENOMIC DNA]</scope>
    <source>
        <strain evidence="2">DSM 26170</strain>
    </source>
</reference>
<evidence type="ECO:0000313" key="2">
    <source>
        <dbReference type="Proteomes" id="UP000198409"/>
    </source>
</evidence>
<dbReference type="Proteomes" id="UP000198409">
    <property type="component" value="Unassembled WGS sequence"/>
</dbReference>